<dbReference type="InterPro" id="IPR003615">
    <property type="entry name" value="HNH_nuc"/>
</dbReference>
<reference evidence="3 4" key="1">
    <citation type="submission" date="2020-05" db="EMBL/GenBank/DDBJ databases">
        <title>Identification and distribution of gene clusters putatively required for synthesis of sphingolipid metabolism inhibitors in phylogenetically diverse species of the filamentous fungus Fusarium.</title>
        <authorList>
            <person name="Kim H.-S."/>
            <person name="Busman M."/>
            <person name="Brown D.W."/>
            <person name="Divon H."/>
            <person name="Uhlig S."/>
            <person name="Proctor R.H."/>
        </authorList>
    </citation>
    <scope>NUCLEOTIDE SEQUENCE [LARGE SCALE GENOMIC DNA]</scope>
    <source>
        <strain evidence="3 4">NRRL 66235</strain>
    </source>
</reference>
<dbReference type="AlphaFoldDB" id="A0A8H5Y311"/>
<keyword evidence="3" id="KW-0548">Nucleotidyltransferase</keyword>
<feature type="compositionally biased region" description="Acidic residues" evidence="1">
    <location>
        <begin position="379"/>
        <end position="394"/>
    </location>
</feature>
<keyword evidence="4" id="KW-1185">Reference proteome</keyword>
<feature type="domain" description="HNH nuclease" evidence="2">
    <location>
        <begin position="158"/>
        <end position="242"/>
    </location>
</feature>
<organism evidence="3 4">
    <name type="scientific">Fusarium mundagurra</name>
    <dbReference type="NCBI Taxonomy" id="1567541"/>
    <lineage>
        <taxon>Eukaryota</taxon>
        <taxon>Fungi</taxon>
        <taxon>Dikarya</taxon>
        <taxon>Ascomycota</taxon>
        <taxon>Pezizomycotina</taxon>
        <taxon>Sordariomycetes</taxon>
        <taxon>Hypocreomycetidae</taxon>
        <taxon>Hypocreales</taxon>
        <taxon>Nectriaceae</taxon>
        <taxon>Fusarium</taxon>
        <taxon>Fusarium fujikuroi species complex</taxon>
    </lineage>
</organism>
<dbReference type="Pfam" id="PF13391">
    <property type="entry name" value="HNH_2"/>
    <property type="match status" value="1"/>
</dbReference>
<evidence type="ECO:0000313" key="4">
    <source>
        <dbReference type="Proteomes" id="UP000544331"/>
    </source>
</evidence>
<dbReference type="GO" id="GO:0016779">
    <property type="term" value="F:nucleotidyltransferase activity"/>
    <property type="evidence" value="ECO:0007669"/>
    <property type="project" value="UniProtKB-KW"/>
</dbReference>
<dbReference type="Proteomes" id="UP000544331">
    <property type="component" value="Unassembled WGS sequence"/>
</dbReference>
<evidence type="ECO:0000256" key="1">
    <source>
        <dbReference type="SAM" id="MobiDB-lite"/>
    </source>
</evidence>
<proteinExistence type="predicted"/>
<dbReference type="EMBL" id="JAAOAN010000540">
    <property type="protein sequence ID" value="KAF5703870.1"/>
    <property type="molecule type" value="Genomic_DNA"/>
</dbReference>
<evidence type="ECO:0000313" key="3">
    <source>
        <dbReference type="EMBL" id="KAF5703870.1"/>
    </source>
</evidence>
<sequence length="427" mass="48235">MDIQHHIQPTKRRRIMSQQELASAFSAFTAENSAHPSRLKALNGFLEARSQVEPVTGLFPLYEIPLHEMNAHLDLIQVIRDRMVKLKPDRPLNHIQFCYLMGMSLGDLRAISVQTIYGLGKLTAHFFNSQQYFIPSRSATPSTRSQDSLCTELDQHRCIVTGLADPHVCHIVPFAWNQDQEHLDKTRKILAKVDTFVFPRIADAHETSMEIINGVKSSDKPWNLLCLSPQLHTWWGKAYFGLKYYSVVLCEDDPNYSIISLQFVWMPSNVKAMPTDPIDLGAQRNPLTALRVHLTHRYGNGPLSACTTRNCTKCRETLGVQCHDISSNRPVESGTIVKVKRLTKDRHLLEHVIKLQWSIICAAALSGGPLIGDDSVSSDSEEEDMEYWEEDSQDDSINKVNQWLELQNSDDGAPASSKLRVGHPKSI</sequence>
<name>A0A8H5Y311_9HYPO</name>
<feature type="region of interest" description="Disordered" evidence="1">
    <location>
        <begin position="372"/>
        <end position="427"/>
    </location>
</feature>
<protein>
    <submittedName>
        <fullName evidence="3">Sulfate adenylyltransferase subunit 2</fullName>
    </submittedName>
</protein>
<gene>
    <name evidence="3" type="ORF">FMUND_12812</name>
</gene>
<accession>A0A8H5Y311</accession>
<evidence type="ECO:0000259" key="2">
    <source>
        <dbReference type="Pfam" id="PF13391"/>
    </source>
</evidence>
<keyword evidence="3" id="KW-0808">Transferase</keyword>
<comment type="caution">
    <text evidence="3">The sequence shown here is derived from an EMBL/GenBank/DDBJ whole genome shotgun (WGS) entry which is preliminary data.</text>
</comment>
<dbReference type="OrthoDB" id="5416097at2759"/>
<feature type="compositionally biased region" description="Polar residues" evidence="1">
    <location>
        <begin position="398"/>
        <end position="410"/>
    </location>
</feature>